<proteinExistence type="predicted"/>
<sequence>MTQGSTAGRTPQDELERALAALAERAPLEDALGAARAVVAERTAAVTAARALIVTESEDVRALEGATWRRLMAAVRGTTHEELSRERAQVVRAEAAYVLAVDQHEAAVAHADELRARLARTRDAEARVRRARGELERALLAHGGSGSARLEEIATQVATLRAEGTELAEAVSAASTAAMLLARAGESLDEAIEIVASRRVLVVPGAPWDALAIAAEDVRRATAAVARLDAELADVRVVRMGSVGLDRLLMSAEAWTDAFVFRAGSGRELVRTRSRVSNAFSTACHLERSLTSRASDVKARIRALDEERSTILARS</sequence>
<dbReference type="EMBL" id="JACZDF010000011">
    <property type="protein sequence ID" value="MBD9700471.1"/>
    <property type="molecule type" value="Genomic_DNA"/>
</dbReference>
<accession>A0ABR9DTQ8</accession>
<comment type="caution">
    <text evidence="1">The sequence shown here is derived from an EMBL/GenBank/DDBJ whole genome shotgun (WGS) entry which is preliminary data.</text>
</comment>
<organism evidence="1 2">
    <name type="scientific">Flavimobilis rhizosphaerae</name>
    <dbReference type="NCBI Taxonomy" id="2775421"/>
    <lineage>
        <taxon>Bacteria</taxon>
        <taxon>Bacillati</taxon>
        <taxon>Actinomycetota</taxon>
        <taxon>Actinomycetes</taxon>
        <taxon>Micrococcales</taxon>
        <taxon>Jonesiaceae</taxon>
        <taxon>Flavimobilis</taxon>
    </lineage>
</organism>
<keyword evidence="2" id="KW-1185">Reference proteome</keyword>
<protein>
    <submittedName>
        <fullName evidence="1">Uncharacterized protein</fullName>
    </submittedName>
</protein>
<evidence type="ECO:0000313" key="1">
    <source>
        <dbReference type="EMBL" id="MBD9700471.1"/>
    </source>
</evidence>
<dbReference type="RefSeq" id="WP_192282182.1">
    <property type="nucleotide sequence ID" value="NZ_JACZDF010000011.1"/>
</dbReference>
<dbReference type="Proteomes" id="UP000642107">
    <property type="component" value="Unassembled WGS sequence"/>
</dbReference>
<evidence type="ECO:0000313" key="2">
    <source>
        <dbReference type="Proteomes" id="UP000642107"/>
    </source>
</evidence>
<name>A0ABR9DTQ8_9MICO</name>
<reference evidence="1 2" key="1">
    <citation type="submission" date="2020-09" db="EMBL/GenBank/DDBJ databases">
        <title>Flavimobilis rhizosphaerae sp. nov., isolated from rhizosphere soil of Spartina alterniflora.</title>
        <authorList>
            <person name="Hanqin C."/>
        </authorList>
    </citation>
    <scope>NUCLEOTIDE SEQUENCE [LARGE SCALE GENOMIC DNA]</scope>
    <source>
        <strain evidence="1 2">GY 10621</strain>
    </source>
</reference>
<gene>
    <name evidence="1" type="ORF">IGS67_13430</name>
</gene>